<dbReference type="Proteomes" id="UP001162135">
    <property type="component" value="Unassembled WGS sequence"/>
</dbReference>
<dbReference type="Pfam" id="PF04606">
    <property type="entry name" value="Ogr_Delta"/>
    <property type="match status" value="1"/>
</dbReference>
<evidence type="ECO:0000313" key="2">
    <source>
        <dbReference type="EMBL" id="MDH4572517.1"/>
    </source>
</evidence>
<name>A0ABT6I4Q9_9GAMM</name>
<reference evidence="2" key="2">
    <citation type="submission" date="2017-11" db="EMBL/GenBank/DDBJ databases">
        <authorList>
            <person name="Das S.K."/>
        </authorList>
    </citation>
    <scope>NUCLEOTIDE SEQUENCE</scope>
    <source>
        <strain evidence="2">S4-41</strain>
    </source>
</reference>
<dbReference type="InterPro" id="IPR007684">
    <property type="entry name" value="Znf_Ogr/Delta"/>
</dbReference>
<dbReference type="EMBL" id="PGFS01000001">
    <property type="protein sequence ID" value="MDH4572517.1"/>
    <property type="molecule type" value="Genomic_DNA"/>
</dbReference>
<keyword evidence="3" id="KW-1185">Reference proteome</keyword>
<evidence type="ECO:0000313" key="3">
    <source>
        <dbReference type="Proteomes" id="UP001162135"/>
    </source>
</evidence>
<evidence type="ECO:0000259" key="1">
    <source>
        <dbReference type="Pfam" id="PF04606"/>
    </source>
</evidence>
<sequence length="153" mass="17271">MRALGQKCPVHGLPMRTLIWENRADGTIWVALGCIMSSCGMHQTATIRLSPTRSYTRRRQDAAADPLNEFPLETKLSSRPGRESDYFGYPVDDIQGLHQSCPKCGTAMRIRNSRELSPNLKLIYLQCRYAKCGCRLKAELTISDHIYLAPNLD</sequence>
<proteinExistence type="predicted"/>
<protein>
    <recommendedName>
        <fullName evidence="1">Zinc finger Ogr/Delta-type domain-containing protein</fullName>
    </recommendedName>
</protein>
<comment type="caution">
    <text evidence="2">The sequence shown here is derived from an EMBL/GenBank/DDBJ whole genome shotgun (WGS) entry which is preliminary data.</text>
</comment>
<dbReference type="RefSeq" id="WP_110717928.1">
    <property type="nucleotide sequence ID" value="NZ_PZJW01000019.1"/>
</dbReference>
<accession>A0ABT6I4Q9</accession>
<reference evidence="2" key="1">
    <citation type="journal article" date="2015" name="Antonie Van Leeuwenhoek">
        <title>Comparative 16S rRNA signatures and multilocus sequence analysis for the genus Salinicola and description of Salinicola acroporae sp. nov., isolated from coral Acropora digitifera.</title>
        <authorList>
            <person name="Lepcha R.T."/>
            <person name="Poddar A."/>
            <person name="Schumann P."/>
            <person name="Das S.K."/>
        </authorList>
    </citation>
    <scope>NUCLEOTIDE SEQUENCE</scope>
    <source>
        <strain evidence="2">S4-41</strain>
    </source>
</reference>
<feature type="domain" description="Zinc finger Ogr/Delta-type" evidence="1">
    <location>
        <begin position="101"/>
        <end position="146"/>
    </location>
</feature>
<gene>
    <name evidence="2" type="ORF">CUR86_08630</name>
</gene>
<organism evidence="2 3">
    <name type="scientific">Salinicola acroporae</name>
    <dbReference type="NCBI Taxonomy" id="1541440"/>
    <lineage>
        <taxon>Bacteria</taxon>
        <taxon>Pseudomonadati</taxon>
        <taxon>Pseudomonadota</taxon>
        <taxon>Gammaproteobacteria</taxon>
        <taxon>Oceanospirillales</taxon>
        <taxon>Halomonadaceae</taxon>
        <taxon>Salinicola</taxon>
    </lineage>
</organism>